<dbReference type="AlphaFoldDB" id="A0AAU9VZE3"/>
<dbReference type="SMART" id="SM00698">
    <property type="entry name" value="MORN"/>
    <property type="match status" value="1"/>
</dbReference>
<gene>
    <name evidence="4" type="ORF">PMEA_00025590</name>
</gene>
<organism evidence="4 5">
    <name type="scientific">Pocillopora meandrina</name>
    <dbReference type="NCBI Taxonomy" id="46732"/>
    <lineage>
        <taxon>Eukaryota</taxon>
        <taxon>Metazoa</taxon>
        <taxon>Cnidaria</taxon>
        <taxon>Anthozoa</taxon>
        <taxon>Hexacorallia</taxon>
        <taxon>Scleractinia</taxon>
        <taxon>Astrocoeniina</taxon>
        <taxon>Pocilloporidae</taxon>
        <taxon>Pocillopora</taxon>
    </lineage>
</organism>
<dbReference type="InterPro" id="IPR038946">
    <property type="entry name" value="FBXO47"/>
</dbReference>
<feature type="domain" description="FBXO47 ARM repeats region" evidence="3">
    <location>
        <begin position="204"/>
        <end position="430"/>
    </location>
</feature>
<comment type="caution">
    <text evidence="4">The sequence shown here is derived from an EMBL/GenBank/DDBJ whole genome shotgun (WGS) entry which is preliminary data.</text>
</comment>
<evidence type="ECO:0000259" key="3">
    <source>
        <dbReference type="Pfam" id="PF24467"/>
    </source>
</evidence>
<sequence>MSRSVTMYRYMRSVKKNKFSRHGALKSAKAALNDINQKQSMHTRSPFGLFALLPREMRFIIFGFTPLSDLGQLSLTSRLLTDEVVNYIHSKDALHAIVPNIQFRSEQESSELFINAKTEYCWNHFKDLGILLKRATCLFSTKERLQEVGVVLDKLKDTHSKICTTLGSDTAYSCYGKFLHSFVAGWEDDEKFKAYLAIKGASCLDDRIRQVLRSPPGSQPWYERYIRVFCREIFLDKASDHTERGFWLCKILKPWPLVFQARLIYILYGPVNDENGTVAWNVLQSCPTYFGVEDAELMDLADVLKILHVYCDSKDWNEDDFISVFEELTGTPSDWCLENIAKLLKLCGESVCFEVLGNKAMNGRVHELSYLGYYLGQVLGQDDMIYGKGNGIQCFSNTMRQVLAVMPSSKDQAALTSSLFNVWEENILSLGEGLQEDLDVTIPEEQEQVFAASIHNLTKIAAIFLKEYRKDKIIEDDFVDVEKFSGRHDEFGERKGEGAYFFPNGDIYDGDWKKGKKHGYGMYTYANGKSIKGWFYKDQFIGSEPNEKLKKKLKKKNKKCEKDAATLPPPASLAFFQPDERDSKPFPTILKSNSLEDVSTAGRHEPDGFRRTKSERRAKSAFKRNYRLPSKEDEKMERKRSVRLRQSIRAKYGLPVPSRKNPLLSGSD</sequence>
<dbReference type="Gene3D" id="2.20.110.10">
    <property type="entry name" value="Histone H3 K4-specific methyltransferase SET7/9 N-terminal domain"/>
    <property type="match status" value="1"/>
</dbReference>
<dbReference type="SUPFAM" id="SSF81383">
    <property type="entry name" value="F-box domain"/>
    <property type="match status" value="1"/>
</dbReference>
<feature type="compositionally biased region" description="Basic and acidic residues" evidence="2">
    <location>
        <begin position="629"/>
        <end position="639"/>
    </location>
</feature>
<keyword evidence="5" id="KW-1185">Reference proteome</keyword>
<reference evidence="4 5" key="1">
    <citation type="submission" date="2022-05" db="EMBL/GenBank/DDBJ databases">
        <authorList>
            <consortium name="Genoscope - CEA"/>
            <person name="William W."/>
        </authorList>
    </citation>
    <scope>NUCLEOTIDE SEQUENCE [LARGE SCALE GENOMIC DNA]</scope>
</reference>
<dbReference type="InterPro" id="IPR036047">
    <property type="entry name" value="F-box-like_dom_sf"/>
</dbReference>
<dbReference type="Pfam" id="PF24467">
    <property type="entry name" value="ARM_FBXO47"/>
    <property type="match status" value="1"/>
</dbReference>
<dbReference type="PANTHER" id="PTHR34098">
    <property type="entry name" value="F-BOX ONLY PROTEIN 47"/>
    <property type="match status" value="1"/>
</dbReference>
<keyword evidence="1" id="KW-0677">Repeat</keyword>
<dbReference type="EMBL" id="CALNXJ010000005">
    <property type="protein sequence ID" value="CAH3039988.1"/>
    <property type="molecule type" value="Genomic_DNA"/>
</dbReference>
<dbReference type="SUPFAM" id="SSF82185">
    <property type="entry name" value="Histone H3 K4-specific methyltransferase SET7/9 N-terminal domain"/>
    <property type="match status" value="1"/>
</dbReference>
<dbReference type="Proteomes" id="UP001159428">
    <property type="component" value="Unassembled WGS sequence"/>
</dbReference>
<evidence type="ECO:0000313" key="5">
    <source>
        <dbReference type="Proteomes" id="UP001159428"/>
    </source>
</evidence>
<name>A0AAU9VZE3_9CNID</name>
<feature type="region of interest" description="Disordered" evidence="2">
    <location>
        <begin position="586"/>
        <end position="668"/>
    </location>
</feature>
<dbReference type="InterPro" id="IPR056622">
    <property type="entry name" value="ARM_FBXO47"/>
</dbReference>
<proteinExistence type="predicted"/>
<dbReference type="PANTHER" id="PTHR34098:SF1">
    <property type="entry name" value="F-BOX ONLY PROTEIN 47"/>
    <property type="match status" value="1"/>
</dbReference>
<dbReference type="InterPro" id="IPR003409">
    <property type="entry name" value="MORN"/>
</dbReference>
<feature type="compositionally biased region" description="Basic and acidic residues" evidence="2">
    <location>
        <begin position="602"/>
        <end position="618"/>
    </location>
</feature>
<dbReference type="Pfam" id="PF02493">
    <property type="entry name" value="MORN"/>
    <property type="match status" value="2"/>
</dbReference>
<accession>A0AAU9VZE3</accession>
<evidence type="ECO:0000313" key="4">
    <source>
        <dbReference type="EMBL" id="CAH3039988.1"/>
    </source>
</evidence>
<evidence type="ECO:0000256" key="1">
    <source>
        <dbReference type="ARBA" id="ARBA00022737"/>
    </source>
</evidence>
<evidence type="ECO:0000256" key="2">
    <source>
        <dbReference type="SAM" id="MobiDB-lite"/>
    </source>
</evidence>
<protein>
    <recommendedName>
        <fullName evidence="3">FBXO47 ARM repeats region domain-containing protein</fullName>
    </recommendedName>
</protein>